<evidence type="ECO:0000313" key="3">
    <source>
        <dbReference type="EMBL" id="CAE7244646.1"/>
    </source>
</evidence>
<feature type="region of interest" description="Disordered" evidence="1">
    <location>
        <begin position="26"/>
        <end position="87"/>
    </location>
</feature>
<feature type="compositionally biased region" description="Polar residues" evidence="1">
    <location>
        <begin position="27"/>
        <end position="46"/>
    </location>
</feature>
<keyword evidence="2" id="KW-0732">Signal</keyword>
<evidence type="ECO:0000256" key="1">
    <source>
        <dbReference type="SAM" id="MobiDB-lite"/>
    </source>
</evidence>
<evidence type="ECO:0000313" key="4">
    <source>
        <dbReference type="Proteomes" id="UP000604046"/>
    </source>
</evidence>
<feature type="compositionally biased region" description="Low complexity" evidence="1">
    <location>
        <begin position="183"/>
        <end position="204"/>
    </location>
</feature>
<feature type="chain" id="PRO_5033021373" evidence="2">
    <location>
        <begin position="23"/>
        <end position="492"/>
    </location>
</feature>
<feature type="compositionally biased region" description="Low complexity" evidence="1">
    <location>
        <begin position="47"/>
        <end position="65"/>
    </location>
</feature>
<proteinExistence type="predicted"/>
<protein>
    <submittedName>
        <fullName evidence="3">Uncharacterized protein</fullName>
    </submittedName>
</protein>
<name>A0A812LEK5_9DINO</name>
<feature type="region of interest" description="Disordered" evidence="1">
    <location>
        <begin position="176"/>
        <end position="222"/>
    </location>
</feature>
<evidence type="ECO:0000256" key="2">
    <source>
        <dbReference type="SAM" id="SignalP"/>
    </source>
</evidence>
<feature type="region of interest" description="Disordered" evidence="1">
    <location>
        <begin position="295"/>
        <end position="368"/>
    </location>
</feature>
<feature type="region of interest" description="Disordered" evidence="1">
    <location>
        <begin position="473"/>
        <end position="492"/>
    </location>
</feature>
<sequence length="492" mass="52426">MAMTRFVLFMLLGWYLVPHVLAGKRGTSGTPHRNPNQQNLPTQRGTSSHGDAGQAASSSSGATNSRRAQSSGAPGTGNATTPPDLPWMVDKHACAEYQTWARRVRLLERGMPQDMGIEAFDVLYRYYTSTGLTAEKIAEAIEVGLRQADVERAPLGQQDLYQWAYARLTQLGDATLPPLTTDTGGHTSSSSGQGRGGSHVQSSGPTDSLYSGYETLTSDTHSSTERMIDGELWVRVEGVWCRAYERISDPIDTSRAPLIRSSFGLHYSTPSTAQPAPATPPREGRLCRTLREAYASPDAEMGNGSLPSNLSTLDRPATGSSPGVPVSGPTVPSPALQSHAAVGSPDSANNGHPSTDIAGPDAETDGSCNAAVGTTSLVSCQAPTVSFPRPDEATLEEACTSLYLDLLQAHERDPLAPFLLLLRFLPIEAIFDAVLAQCTTERQRIMVTNNILRLWHLASTDLPNDSVLARPRRGAASVSSQDTGVVAQASDS</sequence>
<gene>
    <name evidence="3" type="ORF">SNAT2548_LOCUS11465</name>
</gene>
<feature type="compositionally biased region" description="Low complexity" evidence="1">
    <location>
        <begin position="316"/>
        <end position="335"/>
    </location>
</feature>
<feature type="compositionally biased region" description="Polar residues" evidence="1">
    <location>
        <begin position="66"/>
        <end position="81"/>
    </location>
</feature>
<dbReference type="Proteomes" id="UP000604046">
    <property type="component" value="Unassembled WGS sequence"/>
</dbReference>
<feature type="compositionally biased region" description="Polar residues" evidence="1">
    <location>
        <begin position="205"/>
        <end position="221"/>
    </location>
</feature>
<accession>A0A812LEK5</accession>
<keyword evidence="4" id="KW-1185">Reference proteome</keyword>
<reference evidence="3" key="1">
    <citation type="submission" date="2021-02" db="EMBL/GenBank/DDBJ databases">
        <authorList>
            <person name="Dougan E. K."/>
            <person name="Rhodes N."/>
            <person name="Thang M."/>
            <person name="Chan C."/>
        </authorList>
    </citation>
    <scope>NUCLEOTIDE SEQUENCE</scope>
</reference>
<organism evidence="3 4">
    <name type="scientific">Symbiodinium natans</name>
    <dbReference type="NCBI Taxonomy" id="878477"/>
    <lineage>
        <taxon>Eukaryota</taxon>
        <taxon>Sar</taxon>
        <taxon>Alveolata</taxon>
        <taxon>Dinophyceae</taxon>
        <taxon>Suessiales</taxon>
        <taxon>Symbiodiniaceae</taxon>
        <taxon>Symbiodinium</taxon>
    </lineage>
</organism>
<dbReference type="AlphaFoldDB" id="A0A812LEK5"/>
<dbReference type="EMBL" id="CAJNDS010001026">
    <property type="protein sequence ID" value="CAE7244646.1"/>
    <property type="molecule type" value="Genomic_DNA"/>
</dbReference>
<feature type="compositionally biased region" description="Polar residues" evidence="1">
    <location>
        <begin position="477"/>
        <end position="492"/>
    </location>
</feature>
<feature type="signal peptide" evidence="2">
    <location>
        <begin position="1"/>
        <end position="22"/>
    </location>
</feature>
<comment type="caution">
    <text evidence="3">The sequence shown here is derived from an EMBL/GenBank/DDBJ whole genome shotgun (WGS) entry which is preliminary data.</text>
</comment>